<feature type="domain" description="Reverse transcriptase Ty1/copia-type" evidence="1">
    <location>
        <begin position="322"/>
        <end position="572"/>
    </location>
</feature>
<dbReference type="SUPFAM" id="SSF56672">
    <property type="entry name" value="DNA/RNA polymerases"/>
    <property type="match status" value="1"/>
</dbReference>
<organism evidence="3 4">
    <name type="scientific">Pyrenophora teres f. teres</name>
    <dbReference type="NCBI Taxonomy" id="97479"/>
    <lineage>
        <taxon>Eukaryota</taxon>
        <taxon>Fungi</taxon>
        <taxon>Dikarya</taxon>
        <taxon>Ascomycota</taxon>
        <taxon>Pezizomycotina</taxon>
        <taxon>Dothideomycetes</taxon>
        <taxon>Pleosporomycetidae</taxon>
        <taxon>Pleosporales</taxon>
        <taxon>Pleosporineae</taxon>
        <taxon>Pleosporaceae</taxon>
        <taxon>Pyrenophora</taxon>
    </lineage>
</organism>
<evidence type="ECO:0000313" key="3">
    <source>
        <dbReference type="EMBL" id="CAE7002987.1"/>
    </source>
</evidence>
<dbReference type="InterPro" id="IPR013103">
    <property type="entry name" value="RVT_2"/>
</dbReference>
<evidence type="ECO:0000313" key="4">
    <source>
        <dbReference type="Proteomes" id="UP000472372"/>
    </source>
</evidence>
<dbReference type="Pfam" id="PF25597">
    <property type="entry name" value="SH3_retrovirus"/>
    <property type="match status" value="1"/>
</dbReference>
<sequence>MFAPSLPFNIISQRDLTLKKGEPTDVAFYTHGYSAQIIQVSTDKLLAEASCRDRDLYVLKTRTVVQATIARVDYLNLTALHAQVSLYAWHLRLGHLKESRLRRLLNSDVPPPIGHLRALGCECWKPTPRELLKKLSDRAERCYLLGYPHRPTENLYRVWNSDRNRVELARDLLFHEDTYPKQPLPIPITVYDNGTLVADLNDKGTRKLDGEHLTSNSATLTYRTLVNTSGSVPSNLRLPRDDISLEEALSRMQVGSDYNSMIQNIALLSSIEERQDQAWLTLLNQSYPYPAEPKNYRAAVNSPQSKLWAESMAEECKSLTDNHTWDLVDATSLPRRTSPLTGKYVYKIKTDADGKPVRYKSRWVVRGFEQEYGVDFDKTFASVVKPMSYKALFVLACSKGWHIEQMDVKTAFLYGAIDAEVFVELPPNLRDQHPGKVCHLRKALYGLKQAPRIWYATLKKALQDLGFESLLEDYSVFGNKQQGIIIAVYVDDLLIFCQNQGTISQLKGELSSRFQMSDLGEAAHYLGIKISRKWTKGNQHSKLRLSQGAYTRRVIRDFDPELTNANIKPTPMDDKLVLEPNIATAEPQEKRHYQSLIGSLMYLMLCTRPDIAYAVSQLSRFAANPSKKHLEAAKRLLRYLKGTSGMGLEIDSNSSGGLLGYTDANWGRDSDRRSTGGYVFLLNGTAISWSSKRQATVALSSCEAEYIAELEAAKEAIWLRGLLSSLNLTAKASGPVRILGDNEGALALAKNPMFHARTKHVDIRYHFVREKVEEGLVHMEWVSGKENLADGLTKPLVKQPFETFRYGIGLGRITEEVEETLPPTQLPSREGPPPKRQRQLE</sequence>
<dbReference type="InterPro" id="IPR057670">
    <property type="entry name" value="SH3_retrovirus"/>
</dbReference>
<dbReference type="Proteomes" id="UP000472372">
    <property type="component" value="Chromosome 1"/>
</dbReference>
<evidence type="ECO:0000259" key="2">
    <source>
        <dbReference type="Pfam" id="PF25597"/>
    </source>
</evidence>
<gene>
    <name evidence="3" type="ORF">PTTW11_01473</name>
</gene>
<dbReference type="AlphaFoldDB" id="A0A6S6VS14"/>
<proteinExistence type="predicted"/>
<dbReference type="PANTHER" id="PTHR11439">
    <property type="entry name" value="GAG-POL-RELATED RETROTRANSPOSON"/>
    <property type="match status" value="1"/>
</dbReference>
<protein>
    <submittedName>
        <fullName evidence="3">Gag-Pol polyprotein</fullName>
    </submittedName>
</protein>
<dbReference type="PANTHER" id="PTHR11439:SF483">
    <property type="entry name" value="PEPTIDE SYNTHASE GLIP-LIKE, PUTATIVE (AFU_ORTHOLOGUE AFUA_3G12920)-RELATED"/>
    <property type="match status" value="1"/>
</dbReference>
<feature type="domain" description="Retroviral polymerase SH3-like" evidence="2">
    <location>
        <begin position="121"/>
        <end position="183"/>
    </location>
</feature>
<accession>A0A6S6VS14</accession>
<dbReference type="Pfam" id="PF07727">
    <property type="entry name" value="RVT_2"/>
    <property type="match status" value="1"/>
</dbReference>
<dbReference type="EMBL" id="HG992977">
    <property type="protein sequence ID" value="CAE7002987.1"/>
    <property type="molecule type" value="Genomic_DNA"/>
</dbReference>
<dbReference type="CDD" id="cd09272">
    <property type="entry name" value="RNase_HI_RT_Ty1"/>
    <property type="match status" value="1"/>
</dbReference>
<reference evidence="3" key="1">
    <citation type="submission" date="2021-02" db="EMBL/GenBank/DDBJ databases">
        <authorList>
            <person name="Syme A R."/>
            <person name="Syme A R."/>
            <person name="Moolhuijzen P."/>
        </authorList>
    </citation>
    <scope>NUCLEOTIDE SEQUENCE</scope>
    <source>
        <strain evidence="3">W1-1</strain>
    </source>
</reference>
<name>A0A6S6VS14_9PLEO</name>
<dbReference type="InterPro" id="IPR043502">
    <property type="entry name" value="DNA/RNA_pol_sf"/>
</dbReference>
<evidence type="ECO:0000259" key="1">
    <source>
        <dbReference type="Pfam" id="PF07727"/>
    </source>
</evidence>